<dbReference type="Proteomes" id="UP001369736">
    <property type="component" value="Unassembled WGS sequence"/>
</dbReference>
<gene>
    <name evidence="1" type="ORF">WCD58_32830</name>
</gene>
<sequence>MVKNPSGDPARCESALKELARHVGPVKIGLRRLLDYTEDVAEEHRELARLVARPLGSLAVQRQADCLLRVVREEIDNVADERWKEGVALRTVFRASELDEPSQSNPEAGIYARLKLANESGEFRRPVHPDTCLRYWLFGVRNLGRRLDRRLAELQEPDAWAPYLGAPDDAGPIAVGEDSAEPPASGAQRVFVKRLVATYGMKGRAVNYAISERTVVALDAGVDRYRVRARSPRREGGADAPVIRARLNCRAGEVQLLPSADGPPTHEVAMIFPQPLKANDEIFFASAVSGQQDTTPLVEVQVTSHGIAANGLTLRVQFDREQLPAAAWWFAECLDDYRLVKPPEGDVRRLTWSSLGYVEYTFTRKGKYGHRYGIGWAWS</sequence>
<proteinExistence type="predicted"/>
<reference evidence="1 2" key="1">
    <citation type="submission" date="2024-03" db="EMBL/GenBank/DDBJ databases">
        <title>Actinomycetospora sp. OC33-EN07, a novel actinomycete isolated from wild orchid (Aerides multiflora).</title>
        <authorList>
            <person name="Suriyachadkun C."/>
        </authorList>
    </citation>
    <scope>NUCLEOTIDE SEQUENCE [LARGE SCALE GENOMIC DNA]</scope>
    <source>
        <strain evidence="1 2">OC33-EN07</strain>
    </source>
</reference>
<comment type="caution">
    <text evidence="1">The sequence shown here is derived from an EMBL/GenBank/DDBJ whole genome shotgun (WGS) entry which is preliminary data.</text>
</comment>
<evidence type="ECO:0000313" key="2">
    <source>
        <dbReference type="Proteomes" id="UP001369736"/>
    </source>
</evidence>
<dbReference type="RefSeq" id="WP_337707359.1">
    <property type="nucleotide sequence ID" value="NZ_JBBEGM010000025.1"/>
</dbReference>
<keyword evidence="2" id="KW-1185">Reference proteome</keyword>
<name>A0ABU8MFV2_9PSEU</name>
<dbReference type="EMBL" id="JBBEGM010000025">
    <property type="protein sequence ID" value="MEJ2865977.1"/>
    <property type="molecule type" value="Genomic_DNA"/>
</dbReference>
<accession>A0ABU8MFV2</accession>
<organism evidence="1 2">
    <name type="scientific">Actinomycetospora flava</name>
    <dbReference type="NCBI Taxonomy" id="3129232"/>
    <lineage>
        <taxon>Bacteria</taxon>
        <taxon>Bacillati</taxon>
        <taxon>Actinomycetota</taxon>
        <taxon>Actinomycetes</taxon>
        <taxon>Pseudonocardiales</taxon>
        <taxon>Pseudonocardiaceae</taxon>
        <taxon>Actinomycetospora</taxon>
    </lineage>
</organism>
<protein>
    <submittedName>
        <fullName evidence="1">Uncharacterized protein</fullName>
    </submittedName>
</protein>
<evidence type="ECO:0000313" key="1">
    <source>
        <dbReference type="EMBL" id="MEJ2865977.1"/>
    </source>
</evidence>